<keyword evidence="2" id="KW-0251">Elongation factor</keyword>
<dbReference type="CDD" id="cd06081">
    <property type="entry name" value="KOW_Spt5_1"/>
    <property type="match status" value="1"/>
</dbReference>
<sequence length="301" mass="33020">MWTAAFTRGPPLNQLGRFLDRQIQHSGDLMVGIMVSASNSNWEERTVIRDPAACKGLRTIYSSAKVMLVPIKEMTDVLSVKSKTIEISRDTWVRMKLGIYKGDLAKVVDVDDVRQKVTVKLIPRIDLQHLANKLEHQKQQLELHGARETGSLPRNDLMGHGKAKELVMEWLRNPSNEHRVTAMYRNISLPAIVGHGGMGEDNFQLKCLPVSVLFNLSFSCMSPVKAIQAPAHFLSSSPALPSDPTTGNPSTTLLKIPSPASSRLHLTGLQAASTSQGNACICSSQVQLQKSKSPLKPSPSI</sequence>
<dbReference type="Gene3D" id="3.30.70.940">
    <property type="entry name" value="NusG, N-terminal domain"/>
    <property type="match status" value="1"/>
</dbReference>
<dbReference type="Gene3D" id="2.30.30.30">
    <property type="match status" value="1"/>
</dbReference>
<gene>
    <name evidence="2" type="ORF">MA16_Dca027295</name>
</gene>
<dbReference type="GO" id="GO:0032044">
    <property type="term" value="C:DSIF complex"/>
    <property type="evidence" value="ECO:0007669"/>
    <property type="project" value="TreeGrafter"/>
</dbReference>
<dbReference type="GO" id="GO:0006357">
    <property type="term" value="P:regulation of transcription by RNA polymerase II"/>
    <property type="evidence" value="ECO:0007669"/>
    <property type="project" value="InterPro"/>
</dbReference>
<name>A0A2I0VAZ3_9ASPA</name>
<dbReference type="InterPro" id="IPR041973">
    <property type="entry name" value="KOW_Spt5_1"/>
</dbReference>
<dbReference type="GO" id="GO:0003729">
    <property type="term" value="F:mRNA binding"/>
    <property type="evidence" value="ECO:0007669"/>
    <property type="project" value="TreeGrafter"/>
</dbReference>
<keyword evidence="3" id="KW-1185">Reference proteome</keyword>
<organism evidence="2 3">
    <name type="scientific">Dendrobium catenatum</name>
    <dbReference type="NCBI Taxonomy" id="906689"/>
    <lineage>
        <taxon>Eukaryota</taxon>
        <taxon>Viridiplantae</taxon>
        <taxon>Streptophyta</taxon>
        <taxon>Embryophyta</taxon>
        <taxon>Tracheophyta</taxon>
        <taxon>Spermatophyta</taxon>
        <taxon>Magnoliopsida</taxon>
        <taxon>Liliopsida</taxon>
        <taxon>Asparagales</taxon>
        <taxon>Orchidaceae</taxon>
        <taxon>Epidendroideae</taxon>
        <taxon>Malaxideae</taxon>
        <taxon>Dendrobiinae</taxon>
        <taxon>Dendrobium</taxon>
    </lineage>
</organism>
<dbReference type="InterPro" id="IPR036735">
    <property type="entry name" value="NGN_dom_sf"/>
</dbReference>
<dbReference type="Pfam" id="PF23042">
    <property type="entry name" value="KOW1_SPT5"/>
    <property type="match status" value="1"/>
</dbReference>
<keyword evidence="2" id="KW-0648">Protein biosynthesis</keyword>
<evidence type="ECO:0000259" key="1">
    <source>
        <dbReference type="Pfam" id="PF23042"/>
    </source>
</evidence>
<dbReference type="GO" id="GO:0003746">
    <property type="term" value="F:translation elongation factor activity"/>
    <property type="evidence" value="ECO:0007669"/>
    <property type="project" value="UniProtKB-KW"/>
</dbReference>
<dbReference type="STRING" id="906689.A0A2I0VAZ3"/>
<evidence type="ECO:0000313" key="2">
    <source>
        <dbReference type="EMBL" id="PKU60585.1"/>
    </source>
</evidence>
<dbReference type="FunFam" id="2.30.30.30:FF:000028">
    <property type="entry name" value="Transcription elongation factor SPT5"/>
    <property type="match status" value="1"/>
</dbReference>
<proteinExistence type="predicted"/>
<dbReference type="GO" id="GO:0006368">
    <property type="term" value="P:transcription elongation by RNA polymerase II"/>
    <property type="evidence" value="ECO:0007669"/>
    <property type="project" value="TreeGrafter"/>
</dbReference>
<dbReference type="GO" id="GO:0032784">
    <property type="term" value="P:regulation of DNA-templated transcription elongation"/>
    <property type="evidence" value="ECO:0007669"/>
    <property type="project" value="InterPro"/>
</dbReference>
<dbReference type="EMBL" id="KZ503915">
    <property type="protein sequence ID" value="PKU60585.1"/>
    <property type="molecule type" value="Genomic_DNA"/>
</dbReference>
<dbReference type="InterPro" id="IPR014722">
    <property type="entry name" value="Rib_uL2_dom2"/>
</dbReference>
<dbReference type="Proteomes" id="UP000233837">
    <property type="component" value="Unassembled WGS sequence"/>
</dbReference>
<dbReference type="InterPro" id="IPR039659">
    <property type="entry name" value="SPT5"/>
</dbReference>
<protein>
    <submittedName>
        <fullName evidence="2">Transcription elongation factor SPT5 like 1</fullName>
    </submittedName>
</protein>
<dbReference type="PANTHER" id="PTHR11125:SF7">
    <property type="entry name" value="TRANSCRIPTION ELONGATION FACTOR SPT5"/>
    <property type="match status" value="1"/>
</dbReference>
<dbReference type="AlphaFoldDB" id="A0A2I0VAZ3"/>
<dbReference type="PANTHER" id="PTHR11125">
    <property type="entry name" value="SUPPRESSOR OF TY 5"/>
    <property type="match status" value="1"/>
</dbReference>
<evidence type="ECO:0000313" key="3">
    <source>
        <dbReference type="Proteomes" id="UP000233837"/>
    </source>
</evidence>
<reference evidence="2 3" key="2">
    <citation type="journal article" date="2017" name="Nature">
        <title>The Apostasia genome and the evolution of orchids.</title>
        <authorList>
            <person name="Zhang G.Q."/>
            <person name="Liu K.W."/>
            <person name="Li Z."/>
            <person name="Lohaus R."/>
            <person name="Hsiao Y.Y."/>
            <person name="Niu S.C."/>
            <person name="Wang J.Y."/>
            <person name="Lin Y.C."/>
            <person name="Xu Q."/>
            <person name="Chen L.J."/>
            <person name="Yoshida K."/>
            <person name="Fujiwara S."/>
            <person name="Wang Z.W."/>
            <person name="Zhang Y.Q."/>
            <person name="Mitsuda N."/>
            <person name="Wang M."/>
            <person name="Liu G.H."/>
            <person name="Pecoraro L."/>
            <person name="Huang H.X."/>
            <person name="Xiao X.J."/>
            <person name="Lin M."/>
            <person name="Wu X.Y."/>
            <person name="Wu W.L."/>
            <person name="Chen Y.Y."/>
            <person name="Chang S.B."/>
            <person name="Sakamoto S."/>
            <person name="Ohme-Takagi M."/>
            <person name="Yagi M."/>
            <person name="Zeng S.J."/>
            <person name="Shen C.Y."/>
            <person name="Yeh C.M."/>
            <person name="Luo Y.B."/>
            <person name="Tsai W.C."/>
            <person name="Van de Peer Y."/>
            <person name="Liu Z.J."/>
        </authorList>
    </citation>
    <scope>NUCLEOTIDE SEQUENCE [LARGE SCALE GENOMIC DNA]</scope>
    <source>
        <tissue evidence="2">The whole plant</tissue>
    </source>
</reference>
<feature type="domain" description="Spt5 KOW" evidence="1">
    <location>
        <begin position="85"/>
        <end position="168"/>
    </location>
</feature>
<reference evidence="2 3" key="1">
    <citation type="journal article" date="2016" name="Sci. Rep.">
        <title>The Dendrobium catenatum Lindl. genome sequence provides insights into polysaccharide synthase, floral development and adaptive evolution.</title>
        <authorList>
            <person name="Zhang G.Q."/>
            <person name="Xu Q."/>
            <person name="Bian C."/>
            <person name="Tsai W.C."/>
            <person name="Yeh C.M."/>
            <person name="Liu K.W."/>
            <person name="Yoshida K."/>
            <person name="Zhang L.S."/>
            <person name="Chang S.B."/>
            <person name="Chen F."/>
            <person name="Shi Y."/>
            <person name="Su Y.Y."/>
            <person name="Zhang Y.Q."/>
            <person name="Chen L.J."/>
            <person name="Yin Y."/>
            <person name="Lin M."/>
            <person name="Huang H."/>
            <person name="Deng H."/>
            <person name="Wang Z.W."/>
            <person name="Zhu S.L."/>
            <person name="Zhao X."/>
            <person name="Deng C."/>
            <person name="Niu S.C."/>
            <person name="Huang J."/>
            <person name="Wang M."/>
            <person name="Liu G.H."/>
            <person name="Yang H.J."/>
            <person name="Xiao X.J."/>
            <person name="Hsiao Y.Y."/>
            <person name="Wu W.L."/>
            <person name="Chen Y.Y."/>
            <person name="Mitsuda N."/>
            <person name="Ohme-Takagi M."/>
            <person name="Luo Y.B."/>
            <person name="Van de Peer Y."/>
            <person name="Liu Z.J."/>
        </authorList>
    </citation>
    <scope>NUCLEOTIDE SEQUENCE [LARGE SCALE GENOMIC DNA]</scope>
    <source>
        <tissue evidence="2">The whole plant</tissue>
    </source>
</reference>
<accession>A0A2I0VAZ3</accession>